<dbReference type="RefSeq" id="WP_380602273.1">
    <property type="nucleotide sequence ID" value="NZ_JBHSDU010000014.1"/>
</dbReference>
<dbReference type="InterPro" id="IPR000531">
    <property type="entry name" value="Beta-barrel_TonB"/>
</dbReference>
<evidence type="ECO:0000256" key="4">
    <source>
        <dbReference type="ARBA" id="ARBA00022496"/>
    </source>
</evidence>
<comment type="similarity">
    <text evidence="11 12">Belongs to the TonB-dependent receptor family.</text>
</comment>
<evidence type="ECO:0000313" key="18">
    <source>
        <dbReference type="Proteomes" id="UP001595904"/>
    </source>
</evidence>
<reference evidence="18" key="1">
    <citation type="journal article" date="2019" name="Int. J. Syst. Evol. Microbiol.">
        <title>The Global Catalogue of Microorganisms (GCM) 10K type strain sequencing project: providing services to taxonomists for standard genome sequencing and annotation.</title>
        <authorList>
            <consortium name="The Broad Institute Genomics Platform"/>
            <consortium name="The Broad Institute Genome Sequencing Center for Infectious Disease"/>
            <person name="Wu L."/>
            <person name="Ma J."/>
        </authorList>
    </citation>
    <scope>NUCLEOTIDE SEQUENCE [LARGE SCALE GENOMIC DNA]</scope>
    <source>
        <strain evidence="18">CGMCC 1.10759</strain>
    </source>
</reference>
<keyword evidence="2 11" id="KW-0813">Transport</keyword>
<comment type="caution">
    <text evidence="17">The sequence shown here is derived from an EMBL/GenBank/DDBJ whole genome shotgun (WGS) entry which is preliminary data.</text>
</comment>
<feature type="domain" description="TonB-dependent receptor-like beta-barrel" evidence="15">
    <location>
        <begin position="324"/>
        <end position="767"/>
    </location>
</feature>
<keyword evidence="4" id="KW-0410">Iron transport</keyword>
<keyword evidence="9 11" id="KW-0472">Membrane</keyword>
<gene>
    <name evidence="17" type="ORF">ACFPN2_26550</name>
</gene>
<evidence type="ECO:0000256" key="7">
    <source>
        <dbReference type="ARBA" id="ARBA00023065"/>
    </source>
</evidence>
<dbReference type="SUPFAM" id="SSF56935">
    <property type="entry name" value="Porins"/>
    <property type="match status" value="1"/>
</dbReference>
<accession>A0ABV8SYF6</accession>
<evidence type="ECO:0000256" key="8">
    <source>
        <dbReference type="ARBA" id="ARBA00023077"/>
    </source>
</evidence>
<keyword evidence="17" id="KW-0675">Receptor</keyword>
<evidence type="ECO:0000256" key="14">
    <source>
        <dbReference type="SAM" id="SignalP"/>
    </source>
</evidence>
<protein>
    <submittedName>
        <fullName evidence="17">TonB-dependent receptor</fullName>
    </submittedName>
</protein>
<evidence type="ECO:0000256" key="12">
    <source>
        <dbReference type="RuleBase" id="RU003357"/>
    </source>
</evidence>
<evidence type="ECO:0000259" key="16">
    <source>
        <dbReference type="Pfam" id="PF07715"/>
    </source>
</evidence>
<name>A0ABV8SYF6_9GAMM</name>
<evidence type="ECO:0000256" key="9">
    <source>
        <dbReference type="ARBA" id="ARBA00023136"/>
    </source>
</evidence>
<evidence type="ECO:0000313" key="17">
    <source>
        <dbReference type="EMBL" id="MFC4312673.1"/>
    </source>
</evidence>
<feature type="region of interest" description="Disordered" evidence="13">
    <location>
        <begin position="228"/>
        <end position="249"/>
    </location>
</feature>
<dbReference type="InterPro" id="IPR012910">
    <property type="entry name" value="Plug_dom"/>
</dbReference>
<evidence type="ECO:0000256" key="2">
    <source>
        <dbReference type="ARBA" id="ARBA00022448"/>
    </source>
</evidence>
<keyword evidence="14" id="KW-0732">Signal</keyword>
<dbReference type="EMBL" id="JBHSDU010000014">
    <property type="protein sequence ID" value="MFC4312673.1"/>
    <property type="molecule type" value="Genomic_DNA"/>
</dbReference>
<organism evidence="17 18">
    <name type="scientific">Steroidobacter flavus</name>
    <dbReference type="NCBI Taxonomy" id="1842136"/>
    <lineage>
        <taxon>Bacteria</taxon>
        <taxon>Pseudomonadati</taxon>
        <taxon>Pseudomonadota</taxon>
        <taxon>Gammaproteobacteria</taxon>
        <taxon>Steroidobacterales</taxon>
        <taxon>Steroidobacteraceae</taxon>
        <taxon>Steroidobacter</taxon>
    </lineage>
</organism>
<evidence type="ECO:0000256" key="5">
    <source>
        <dbReference type="ARBA" id="ARBA00022692"/>
    </source>
</evidence>
<keyword evidence="18" id="KW-1185">Reference proteome</keyword>
<dbReference type="Pfam" id="PF07715">
    <property type="entry name" value="Plug"/>
    <property type="match status" value="1"/>
</dbReference>
<proteinExistence type="inferred from homology"/>
<comment type="subcellular location">
    <subcellularLocation>
        <location evidence="1 11">Cell outer membrane</location>
        <topology evidence="1 11">Multi-pass membrane protein</topology>
    </subcellularLocation>
</comment>
<evidence type="ECO:0000256" key="3">
    <source>
        <dbReference type="ARBA" id="ARBA00022452"/>
    </source>
</evidence>
<dbReference type="InterPro" id="IPR039426">
    <property type="entry name" value="TonB-dep_rcpt-like"/>
</dbReference>
<evidence type="ECO:0000256" key="6">
    <source>
        <dbReference type="ARBA" id="ARBA00023004"/>
    </source>
</evidence>
<feature type="signal peptide" evidence="14">
    <location>
        <begin position="1"/>
        <end position="23"/>
    </location>
</feature>
<sequence>MNIKNKFRSQRAGALIASAVACAVGSAPISAPLAAEGGSADAPLEEVIVTARQREESLLEAPVAVSAVTAEQLTTFGSRDARDLARQVPSLAIDRSSSGGGGVIVLRGIGSSPSNAGFDQAVAVNVDGVQTGRARIIDFGMLDLKQVEVMKGPQALFFGKNSPAGVINMTSASPTSSFEGYVRAGYEFEADEYITEGVVSGPLTDSLSGRVALRYSEMDGWLRNTAGQLNSSPFAGPNNLPQAPDTDRPGDKNFLGRVSLAWNPDGSPFNAELKLAGMKHSDDGPSAGQEVINCGAYATPVVVYAGIPTPAVDPYGDCKLDGRYSNGGLPNGYANNWPTAEQFPYTDTKMTLGSLAINYVGDRFGAASVTGYFNSDTQYFDNYDGTVYMAYDAAEHEKFESLSQEVRWFSKFDSPLNFMLGAYYQDTTLDFTNTVLIAPLPVDAATGKYHTWEKPGSTKGETISAFSQLTWDITDHLELAGGVRYTHEEKDSWMTNAWVHPPLSGTALAPQGKMFTDNFKDDNLSPEATLTWRPTADFTAYVGYRTGYKSGGFGISTNLVPATITVDSIRFKSEEIDGFEGGVKSRLLDGRVVLTSNVYTYDYTNLQVTAFNAATTSFIISNAASATIKGIEAEVSAKPLDWLTLNGGAAYNKARFDDYLAQCWGGQTAAQGCNVPNGNGTFSWQRSGQPLSRAPDFTANAGFDAKLPLGANYTFTIAGNARFSDDYIAADNGNPFGDQSAFWLFDANLSFGPADERWQLSLIGKNLSNEFYTSYVAEKPGSPAAAGSTVQLLGLANRSRQVLFQGQFKF</sequence>
<dbReference type="PROSITE" id="PS51257">
    <property type="entry name" value="PROKAR_LIPOPROTEIN"/>
    <property type="match status" value="1"/>
</dbReference>
<dbReference type="InterPro" id="IPR036942">
    <property type="entry name" value="Beta-barrel_TonB_sf"/>
</dbReference>
<feature type="chain" id="PRO_5047539403" evidence="14">
    <location>
        <begin position="24"/>
        <end position="810"/>
    </location>
</feature>
<dbReference type="Pfam" id="PF00593">
    <property type="entry name" value="TonB_dep_Rec_b-barrel"/>
    <property type="match status" value="1"/>
</dbReference>
<keyword evidence="5 11" id="KW-0812">Transmembrane</keyword>
<evidence type="ECO:0000256" key="1">
    <source>
        <dbReference type="ARBA" id="ARBA00004571"/>
    </source>
</evidence>
<dbReference type="PANTHER" id="PTHR32552">
    <property type="entry name" value="FERRICHROME IRON RECEPTOR-RELATED"/>
    <property type="match status" value="1"/>
</dbReference>
<keyword evidence="6" id="KW-0408">Iron</keyword>
<dbReference type="Proteomes" id="UP001595904">
    <property type="component" value="Unassembled WGS sequence"/>
</dbReference>
<keyword evidence="7" id="KW-0406">Ion transport</keyword>
<dbReference type="PROSITE" id="PS52016">
    <property type="entry name" value="TONB_DEPENDENT_REC_3"/>
    <property type="match status" value="1"/>
</dbReference>
<keyword evidence="8 12" id="KW-0798">TonB box</keyword>
<keyword evidence="10 11" id="KW-0998">Cell outer membrane</keyword>
<evidence type="ECO:0000256" key="10">
    <source>
        <dbReference type="ARBA" id="ARBA00023237"/>
    </source>
</evidence>
<evidence type="ECO:0000256" key="11">
    <source>
        <dbReference type="PROSITE-ProRule" id="PRU01360"/>
    </source>
</evidence>
<dbReference type="Gene3D" id="2.40.170.20">
    <property type="entry name" value="TonB-dependent receptor, beta-barrel domain"/>
    <property type="match status" value="1"/>
</dbReference>
<dbReference type="PANTHER" id="PTHR32552:SF81">
    <property type="entry name" value="TONB-DEPENDENT OUTER MEMBRANE RECEPTOR"/>
    <property type="match status" value="1"/>
</dbReference>
<evidence type="ECO:0000256" key="13">
    <source>
        <dbReference type="SAM" id="MobiDB-lite"/>
    </source>
</evidence>
<feature type="domain" description="TonB-dependent receptor plug" evidence="16">
    <location>
        <begin position="58"/>
        <end position="166"/>
    </location>
</feature>
<keyword evidence="3 11" id="KW-1134">Transmembrane beta strand</keyword>
<evidence type="ECO:0000259" key="15">
    <source>
        <dbReference type="Pfam" id="PF00593"/>
    </source>
</evidence>